<feature type="binding site" evidence="3">
    <location>
        <begin position="233"/>
        <end position="244"/>
    </location>
    <ligand>
        <name>substrate</name>
    </ligand>
</feature>
<dbReference type="GO" id="GO:0000290">
    <property type="term" value="P:deadenylation-dependent decapping of nuclear-transcribed mRNA"/>
    <property type="evidence" value="ECO:0007669"/>
    <property type="project" value="InterPro"/>
</dbReference>
<dbReference type="InterPro" id="IPR036265">
    <property type="entry name" value="HIT-like_sf"/>
</dbReference>
<dbReference type="AlphaFoldDB" id="A0A8H5ET82"/>
<dbReference type="InterPro" id="IPR008594">
    <property type="entry name" value="DcpS/DCS2"/>
</dbReference>
<evidence type="ECO:0000256" key="3">
    <source>
        <dbReference type="PIRSR" id="PIRSR028973-2"/>
    </source>
</evidence>
<protein>
    <recommendedName>
        <fullName evidence="6">Scavenger mRNA-decapping enzyme DcpS</fullName>
    </recommendedName>
</protein>
<accession>A0A8H5ET82</accession>
<proteinExistence type="inferred from homology"/>
<dbReference type="OrthoDB" id="10264956at2759"/>
<dbReference type="Pfam" id="PF05652">
    <property type="entry name" value="DcpS"/>
    <property type="match status" value="1"/>
</dbReference>
<gene>
    <name evidence="4" type="ORF">D9611_009481</name>
</gene>
<dbReference type="PANTHER" id="PTHR12978:SF0">
    <property type="entry name" value="M7GPPPX DIPHOSPHATASE"/>
    <property type="match status" value="1"/>
</dbReference>
<dbReference type="Gene3D" id="3.30.428.10">
    <property type="entry name" value="HIT-like"/>
    <property type="match status" value="1"/>
</dbReference>
<sequence>MSHSSSPKDLTDLRQFRFERVLNEDPLTHSLALLGRFEKDNTQAIIRIEKTALDAASAPHYFAEDGLIQKVQLEESTDIYTWLFGWFGEARERDVKINVICPATDTHIKKYTKQVQVMVRETPDLYKNVVRPYISAFPPSRTQWVENILTGKSEQSKIVYSDDEFLILPDMKWDLKTLSSLYLVVLVQDRTIRSLRELRRAHLPLLQSIRTQAATIASQKWGLGEGSLRMYVHYQPSYYHFHVHVVNANYEGGVLGMTVGQAHLLDDIISLLEIDPSDSEDGVFQRMTLTYSLGERHGLMELIQAYKSRNA</sequence>
<reference evidence="4 5" key="1">
    <citation type="journal article" date="2020" name="ISME J.">
        <title>Uncovering the hidden diversity of litter-decomposition mechanisms in mushroom-forming fungi.</title>
        <authorList>
            <person name="Floudas D."/>
            <person name="Bentzer J."/>
            <person name="Ahren D."/>
            <person name="Johansson T."/>
            <person name="Persson P."/>
            <person name="Tunlid A."/>
        </authorList>
    </citation>
    <scope>NUCLEOTIDE SEQUENCE [LARGE SCALE GENOMIC DNA]</scope>
    <source>
        <strain evidence="4 5">CBS 175.51</strain>
    </source>
</reference>
<name>A0A8H5ET82_9AGAR</name>
<feature type="binding site" evidence="3">
    <location>
        <position position="172"/>
    </location>
    <ligand>
        <name>substrate</name>
    </ligand>
</feature>
<dbReference type="InterPro" id="IPR011145">
    <property type="entry name" value="Scavenger_mRNA_decap_enz_N"/>
</dbReference>
<comment type="similarity">
    <text evidence="1">Belongs to the HIT family.</text>
</comment>
<comment type="caution">
    <text evidence="4">The sequence shown here is derived from an EMBL/GenBank/DDBJ whole genome shotgun (WGS) entry which is preliminary data.</text>
</comment>
<dbReference type="GO" id="GO:0016787">
    <property type="term" value="F:hydrolase activity"/>
    <property type="evidence" value="ECO:0007669"/>
    <property type="project" value="InterPro"/>
</dbReference>
<dbReference type="PANTHER" id="PTHR12978">
    <property type="entry name" value="HISTIDINE TRIAD HIT PROTEIN MEMBER"/>
    <property type="match status" value="1"/>
</dbReference>
<organism evidence="4 5">
    <name type="scientific">Ephemerocybe angulata</name>
    <dbReference type="NCBI Taxonomy" id="980116"/>
    <lineage>
        <taxon>Eukaryota</taxon>
        <taxon>Fungi</taxon>
        <taxon>Dikarya</taxon>
        <taxon>Basidiomycota</taxon>
        <taxon>Agaricomycotina</taxon>
        <taxon>Agaricomycetes</taxon>
        <taxon>Agaricomycetidae</taxon>
        <taxon>Agaricales</taxon>
        <taxon>Agaricineae</taxon>
        <taxon>Psathyrellaceae</taxon>
        <taxon>Ephemerocybe</taxon>
    </lineage>
</organism>
<dbReference type="SUPFAM" id="SSF54197">
    <property type="entry name" value="HIT-like"/>
    <property type="match status" value="1"/>
</dbReference>
<dbReference type="PIRSF" id="PIRSF028973">
    <property type="entry name" value="Scavenger_mRNA_decap_enz"/>
    <property type="match status" value="1"/>
</dbReference>
<dbReference type="Proteomes" id="UP000541558">
    <property type="component" value="Unassembled WGS sequence"/>
</dbReference>
<dbReference type="Gene3D" id="3.30.200.40">
    <property type="entry name" value="Scavenger mRNA decapping enzyme, N-terminal domain"/>
    <property type="match status" value="1"/>
</dbReference>
<feature type="binding site" evidence="3">
    <location>
        <position position="144"/>
    </location>
    <ligand>
        <name>substrate</name>
    </ligand>
</feature>
<dbReference type="EMBL" id="JAACJK010000225">
    <property type="protein sequence ID" value="KAF5311590.1"/>
    <property type="molecule type" value="Genomic_DNA"/>
</dbReference>
<evidence type="ECO:0000313" key="4">
    <source>
        <dbReference type="EMBL" id="KAF5311590.1"/>
    </source>
</evidence>
<dbReference type="GO" id="GO:0000932">
    <property type="term" value="C:P-body"/>
    <property type="evidence" value="ECO:0007669"/>
    <property type="project" value="TreeGrafter"/>
</dbReference>
<evidence type="ECO:0000256" key="1">
    <source>
        <dbReference type="ARBA" id="ARBA00010208"/>
    </source>
</evidence>
<dbReference type="SUPFAM" id="SSF102860">
    <property type="entry name" value="mRNA decapping enzyme DcpS N-terminal domain"/>
    <property type="match status" value="1"/>
</dbReference>
<dbReference type="Pfam" id="PF11969">
    <property type="entry name" value="DcpS_C"/>
    <property type="match status" value="1"/>
</dbReference>
<evidence type="ECO:0000313" key="5">
    <source>
        <dbReference type="Proteomes" id="UP000541558"/>
    </source>
</evidence>
<dbReference type="GO" id="GO:0000340">
    <property type="term" value="F:RNA 7-methylguanosine cap binding"/>
    <property type="evidence" value="ECO:0007669"/>
    <property type="project" value="TreeGrafter"/>
</dbReference>
<feature type="binding site" evidence="3">
    <location>
        <position position="154"/>
    </location>
    <ligand>
        <name>substrate</name>
    </ligand>
</feature>
<keyword evidence="5" id="KW-1185">Reference proteome</keyword>
<feature type="binding site" evidence="3">
    <location>
        <position position="170"/>
    </location>
    <ligand>
        <name>substrate</name>
    </ligand>
</feature>
<feature type="active site" description="Nucleophile" evidence="2">
    <location>
        <position position="242"/>
    </location>
</feature>
<evidence type="ECO:0008006" key="6">
    <source>
        <dbReference type="Google" id="ProtNLM"/>
    </source>
</evidence>
<dbReference type="GO" id="GO:0005634">
    <property type="term" value="C:nucleus"/>
    <property type="evidence" value="ECO:0007669"/>
    <property type="project" value="TreeGrafter"/>
</dbReference>
<evidence type="ECO:0000256" key="2">
    <source>
        <dbReference type="PIRSR" id="PIRSR028973-1"/>
    </source>
</evidence>